<evidence type="ECO:0000256" key="6">
    <source>
        <dbReference type="ARBA" id="ARBA00022679"/>
    </source>
</evidence>
<keyword evidence="10 14" id="KW-1133">Transmembrane helix</keyword>
<dbReference type="OrthoDB" id="3784at2759"/>
<evidence type="ECO:0000259" key="15">
    <source>
        <dbReference type="Pfam" id="PF00535"/>
    </source>
</evidence>
<dbReference type="CDD" id="cd04188">
    <property type="entry name" value="DPG_synthase"/>
    <property type="match status" value="1"/>
</dbReference>
<proteinExistence type="inferred from homology"/>
<feature type="domain" description="Glycosyltransferase 2-like" evidence="15">
    <location>
        <begin position="72"/>
        <end position="254"/>
    </location>
</feature>
<dbReference type="PANTHER" id="PTHR10859:SF91">
    <property type="entry name" value="DOLICHYL-PHOSPHATE BETA-GLUCOSYLTRANSFERASE"/>
    <property type="match status" value="1"/>
</dbReference>
<dbReference type="Proteomes" id="UP001153620">
    <property type="component" value="Chromosome 1"/>
</dbReference>
<keyword evidence="8" id="KW-0256">Endoplasmic reticulum</keyword>
<dbReference type="EC" id="2.4.1.117" evidence="4"/>
<evidence type="ECO:0000313" key="16">
    <source>
        <dbReference type="EMBL" id="CAG9797258.1"/>
    </source>
</evidence>
<evidence type="ECO:0000256" key="1">
    <source>
        <dbReference type="ARBA" id="ARBA00004389"/>
    </source>
</evidence>
<keyword evidence="17" id="KW-1185">Reference proteome</keyword>
<keyword evidence="9" id="KW-0735">Signal-anchor</keyword>
<evidence type="ECO:0000256" key="2">
    <source>
        <dbReference type="ARBA" id="ARBA00004922"/>
    </source>
</evidence>
<organism evidence="16 17">
    <name type="scientific">Chironomus riparius</name>
    <dbReference type="NCBI Taxonomy" id="315576"/>
    <lineage>
        <taxon>Eukaryota</taxon>
        <taxon>Metazoa</taxon>
        <taxon>Ecdysozoa</taxon>
        <taxon>Arthropoda</taxon>
        <taxon>Hexapoda</taxon>
        <taxon>Insecta</taxon>
        <taxon>Pterygota</taxon>
        <taxon>Neoptera</taxon>
        <taxon>Endopterygota</taxon>
        <taxon>Diptera</taxon>
        <taxon>Nematocera</taxon>
        <taxon>Chironomoidea</taxon>
        <taxon>Chironomidae</taxon>
        <taxon>Chironominae</taxon>
        <taxon>Chironomus</taxon>
    </lineage>
</organism>
<evidence type="ECO:0000313" key="17">
    <source>
        <dbReference type="Proteomes" id="UP001153620"/>
    </source>
</evidence>
<feature type="transmembrane region" description="Helical" evidence="14">
    <location>
        <begin position="6"/>
        <end position="29"/>
    </location>
</feature>
<dbReference type="GO" id="GO:0005789">
    <property type="term" value="C:endoplasmic reticulum membrane"/>
    <property type="evidence" value="ECO:0007669"/>
    <property type="project" value="UniProtKB-SubCell"/>
</dbReference>
<dbReference type="EMBL" id="OU895877">
    <property type="protein sequence ID" value="CAG9797258.1"/>
    <property type="molecule type" value="Genomic_DNA"/>
</dbReference>
<dbReference type="Gene3D" id="3.90.550.10">
    <property type="entry name" value="Spore Coat Polysaccharide Biosynthesis Protein SpsA, Chain A"/>
    <property type="match status" value="1"/>
</dbReference>
<comment type="pathway">
    <text evidence="2">Protein modification; protein glycosylation.</text>
</comment>
<evidence type="ECO:0000256" key="11">
    <source>
        <dbReference type="ARBA" id="ARBA00023136"/>
    </source>
</evidence>
<dbReference type="InterPro" id="IPR029044">
    <property type="entry name" value="Nucleotide-diphossugar_trans"/>
</dbReference>
<evidence type="ECO:0000256" key="9">
    <source>
        <dbReference type="ARBA" id="ARBA00022968"/>
    </source>
</evidence>
<keyword evidence="5" id="KW-0328">Glycosyltransferase</keyword>
<evidence type="ECO:0000256" key="14">
    <source>
        <dbReference type="SAM" id="Phobius"/>
    </source>
</evidence>
<name>A0A9N9RI70_9DIPT</name>
<dbReference type="InterPro" id="IPR001173">
    <property type="entry name" value="Glyco_trans_2-like"/>
</dbReference>
<keyword evidence="7 14" id="KW-0812">Transmembrane</keyword>
<dbReference type="AlphaFoldDB" id="A0A9N9RI70"/>
<comment type="similarity">
    <text evidence="3">Belongs to the glycosyltransferase 2 family.</text>
</comment>
<evidence type="ECO:0000256" key="5">
    <source>
        <dbReference type="ARBA" id="ARBA00022676"/>
    </source>
</evidence>
<comment type="subcellular location">
    <subcellularLocation>
        <location evidence="1">Endoplasmic reticulum membrane</location>
        <topology evidence="1">Single-pass membrane protein</topology>
    </subcellularLocation>
</comment>
<dbReference type="InterPro" id="IPR035518">
    <property type="entry name" value="DPG_synthase"/>
</dbReference>
<evidence type="ECO:0000256" key="3">
    <source>
        <dbReference type="ARBA" id="ARBA00006739"/>
    </source>
</evidence>
<dbReference type="GO" id="GO:0004581">
    <property type="term" value="F:dolichyl-phosphate beta-glucosyltransferase activity"/>
    <property type="evidence" value="ECO:0007669"/>
    <property type="project" value="UniProtKB-EC"/>
</dbReference>
<evidence type="ECO:0000256" key="10">
    <source>
        <dbReference type="ARBA" id="ARBA00022989"/>
    </source>
</evidence>
<keyword evidence="6" id="KW-0808">Transferase</keyword>
<reference evidence="16" key="2">
    <citation type="submission" date="2022-10" db="EMBL/GenBank/DDBJ databases">
        <authorList>
            <consortium name="ENA_rothamsted_submissions"/>
            <consortium name="culmorum"/>
            <person name="King R."/>
        </authorList>
    </citation>
    <scope>NUCLEOTIDE SEQUENCE</scope>
</reference>
<gene>
    <name evidence="16" type="ORF">CHIRRI_LOCUS258</name>
</gene>
<evidence type="ECO:0000256" key="8">
    <source>
        <dbReference type="ARBA" id="ARBA00022824"/>
    </source>
</evidence>
<dbReference type="GO" id="GO:0006487">
    <property type="term" value="P:protein N-linked glycosylation"/>
    <property type="evidence" value="ECO:0007669"/>
    <property type="project" value="TreeGrafter"/>
</dbReference>
<evidence type="ECO:0000256" key="12">
    <source>
        <dbReference type="ARBA" id="ARBA00045097"/>
    </source>
</evidence>
<evidence type="ECO:0000256" key="13">
    <source>
        <dbReference type="ARBA" id="ARBA00070518"/>
    </source>
</evidence>
<dbReference type="Pfam" id="PF00535">
    <property type="entry name" value="Glycos_transf_2"/>
    <property type="match status" value="1"/>
</dbReference>
<reference evidence="16" key="1">
    <citation type="submission" date="2022-01" db="EMBL/GenBank/DDBJ databases">
        <authorList>
            <person name="King R."/>
        </authorList>
    </citation>
    <scope>NUCLEOTIDE SEQUENCE</scope>
</reference>
<keyword evidence="11 14" id="KW-0472">Membrane</keyword>
<accession>A0A9N9RI70</accession>
<dbReference type="FunFam" id="3.90.550.10:FF:000068">
    <property type="entry name" value="ALG5, dolichyl-phosphate beta-glucosyltransferase"/>
    <property type="match status" value="1"/>
</dbReference>
<comment type="catalytic activity">
    <reaction evidence="12">
        <text>a di-trans,poly-cis-dolichyl phosphate + UDP-alpha-D-glucose = a di-trans,poly-cis-dolichyl beta-D-glucosyl phosphate + UDP</text>
        <dbReference type="Rhea" id="RHEA:15401"/>
        <dbReference type="Rhea" id="RHEA-COMP:19498"/>
        <dbReference type="Rhea" id="RHEA-COMP:19502"/>
        <dbReference type="ChEBI" id="CHEBI:57525"/>
        <dbReference type="ChEBI" id="CHEBI:57683"/>
        <dbReference type="ChEBI" id="CHEBI:58223"/>
        <dbReference type="ChEBI" id="CHEBI:58885"/>
        <dbReference type="EC" id="2.4.1.117"/>
    </reaction>
    <physiologicalReaction direction="left-to-right" evidence="12">
        <dbReference type="Rhea" id="RHEA:15402"/>
    </physiologicalReaction>
</comment>
<sequence length="327" mass="37971">MSLLGLLLTLIYYGLVCFVLVLTILCIVLKISSTPFPIIHRHKEEEYFIDPNDSDKKCQFPSINDDPTVDLSVIIPAYDEEKRLPVMLEECMEFLEEKLKQEPNFKYEVIVVSDGSKDKTVACALKYSKKYTCEKFRVLELVQNRGKGGAVRYGMMSSRGKYLLFADADGATKFPDYNLLEKSIYKLANSWKDDVLVIGSRAHLEEESMAKRSIFRTFLMHGFHFLVWIFAVKGIKDTQCGFKLLTRSAARRIFSIMHVERWAFDVELLFIAQSYKMQIDEIGVRWEEIDGSKITPFFSWIQMGRDLIFIWLRYQIGAWKLKPVKAD</sequence>
<evidence type="ECO:0000256" key="7">
    <source>
        <dbReference type="ARBA" id="ARBA00022692"/>
    </source>
</evidence>
<dbReference type="PANTHER" id="PTHR10859">
    <property type="entry name" value="GLYCOSYL TRANSFERASE"/>
    <property type="match status" value="1"/>
</dbReference>
<protein>
    <recommendedName>
        <fullName evidence="13">Dolichyl-phosphate beta-glucosyltransferase</fullName>
        <ecNumber evidence="4">2.4.1.117</ecNumber>
    </recommendedName>
</protein>
<evidence type="ECO:0000256" key="4">
    <source>
        <dbReference type="ARBA" id="ARBA00012583"/>
    </source>
</evidence>
<dbReference type="SUPFAM" id="SSF53448">
    <property type="entry name" value="Nucleotide-diphospho-sugar transferases"/>
    <property type="match status" value="1"/>
</dbReference>